<evidence type="ECO:0000313" key="2">
    <source>
        <dbReference type="EMBL" id="BDZ44235.1"/>
    </source>
</evidence>
<dbReference type="SMART" id="SM00460">
    <property type="entry name" value="TGc"/>
    <property type="match status" value="1"/>
</dbReference>
<dbReference type="Gene3D" id="2.60.40.2250">
    <property type="match status" value="1"/>
</dbReference>
<dbReference type="RefSeq" id="WP_286277711.1">
    <property type="nucleotide sequence ID" value="NZ_AP027731.1"/>
</dbReference>
<accession>A0ABN6XKQ5</accession>
<protein>
    <submittedName>
        <fullName evidence="2">Transglutaminase-like protein</fullName>
    </submittedName>
</protein>
<evidence type="ECO:0000313" key="3">
    <source>
        <dbReference type="Proteomes" id="UP001321498"/>
    </source>
</evidence>
<dbReference type="EMBL" id="AP027731">
    <property type="protein sequence ID" value="BDZ44235.1"/>
    <property type="molecule type" value="Genomic_DNA"/>
</dbReference>
<organism evidence="2 3">
    <name type="scientific">Naasia aerilata</name>
    <dbReference type="NCBI Taxonomy" id="1162966"/>
    <lineage>
        <taxon>Bacteria</taxon>
        <taxon>Bacillati</taxon>
        <taxon>Actinomycetota</taxon>
        <taxon>Actinomycetes</taxon>
        <taxon>Micrococcales</taxon>
        <taxon>Microbacteriaceae</taxon>
        <taxon>Naasia</taxon>
    </lineage>
</organism>
<dbReference type="Proteomes" id="UP001321498">
    <property type="component" value="Chromosome"/>
</dbReference>
<name>A0ABN6XKQ5_9MICO</name>
<gene>
    <name evidence="2" type="ORF">GCM10025866_01440</name>
</gene>
<reference evidence="3" key="1">
    <citation type="journal article" date="2019" name="Int. J. Syst. Evol. Microbiol.">
        <title>The Global Catalogue of Microorganisms (GCM) 10K type strain sequencing project: providing services to taxonomists for standard genome sequencing and annotation.</title>
        <authorList>
            <consortium name="The Broad Institute Genomics Platform"/>
            <consortium name="The Broad Institute Genome Sequencing Center for Infectious Disease"/>
            <person name="Wu L."/>
            <person name="Ma J."/>
        </authorList>
    </citation>
    <scope>NUCLEOTIDE SEQUENCE [LARGE SCALE GENOMIC DNA]</scope>
    <source>
        <strain evidence="3">NBRC 108725</strain>
    </source>
</reference>
<feature type="domain" description="Transglutaminase-like" evidence="1">
    <location>
        <begin position="151"/>
        <end position="211"/>
    </location>
</feature>
<keyword evidence="3" id="KW-1185">Reference proteome</keyword>
<evidence type="ECO:0000259" key="1">
    <source>
        <dbReference type="SMART" id="SM00460"/>
    </source>
</evidence>
<dbReference type="SUPFAM" id="SSF54001">
    <property type="entry name" value="Cysteine proteinases"/>
    <property type="match status" value="1"/>
</dbReference>
<dbReference type="PANTHER" id="PTHR33490:SF12">
    <property type="entry name" value="BLL5557 PROTEIN"/>
    <property type="match status" value="1"/>
</dbReference>
<dbReference type="InterPro" id="IPR002931">
    <property type="entry name" value="Transglutaminase-like"/>
</dbReference>
<dbReference type="PANTHER" id="PTHR33490">
    <property type="entry name" value="BLR5614 PROTEIN-RELATED"/>
    <property type="match status" value="1"/>
</dbReference>
<sequence length="266" mass="28187">MHRHVSASLELTLSARTNLVFAIAAARPGDGATLTETLRFEGAGTEYEAVELADVHGTRLHQFVAEAGGVTAYYEADIAGRAAPVAVEPLDLITYLRPSRYAESDSLLPTAMAEFGGLAGRDLLAGVSSWVGSHLSYVPGASEVTDGATQTLLDRRGVCRDYAHLCVALLRALDVPARVVSVYAPGLMPMDFHAVCEAFVDGQWHVVDATALAPRQTLVRIATGRDAADTAFLTSHGGWVTLQAMSITAIADELPRDHVASFVTLG</sequence>
<dbReference type="Pfam" id="PF01841">
    <property type="entry name" value="Transglut_core"/>
    <property type="match status" value="1"/>
</dbReference>
<proteinExistence type="predicted"/>
<dbReference type="Gene3D" id="3.10.620.30">
    <property type="match status" value="1"/>
</dbReference>
<dbReference type="InterPro" id="IPR038765">
    <property type="entry name" value="Papain-like_cys_pep_sf"/>
</dbReference>